<dbReference type="Proteomes" id="UP001216579">
    <property type="component" value="Unassembled WGS sequence"/>
</dbReference>
<dbReference type="Gene3D" id="3.40.109.10">
    <property type="entry name" value="NADH Oxidase"/>
    <property type="match status" value="2"/>
</dbReference>
<dbReference type="PANTHER" id="PTHR43745:SF2">
    <property type="entry name" value="NITROREDUCTASE MJ1384-RELATED"/>
    <property type="match status" value="1"/>
</dbReference>
<dbReference type="PANTHER" id="PTHR43745">
    <property type="entry name" value="NITROREDUCTASE MJ1384-RELATED"/>
    <property type="match status" value="1"/>
</dbReference>
<evidence type="ECO:0000313" key="2">
    <source>
        <dbReference type="Proteomes" id="UP001216579"/>
    </source>
</evidence>
<keyword evidence="2" id="KW-1185">Reference proteome</keyword>
<evidence type="ECO:0000313" key="1">
    <source>
        <dbReference type="EMBL" id="MDF3292244.1"/>
    </source>
</evidence>
<dbReference type="EMBL" id="JARJBC010000016">
    <property type="protein sequence ID" value="MDF3292244.1"/>
    <property type="molecule type" value="Genomic_DNA"/>
</dbReference>
<protein>
    <recommendedName>
        <fullName evidence="3">SagB/ThcOx family dehydrogenase</fullName>
    </recommendedName>
</protein>
<accession>A0ABT5ZQY6</accession>
<dbReference type="InterPro" id="IPR000415">
    <property type="entry name" value="Nitroreductase-like"/>
</dbReference>
<comment type="caution">
    <text evidence="1">The sequence shown here is derived from an EMBL/GenBank/DDBJ whole genome shotgun (WGS) entry which is preliminary data.</text>
</comment>
<dbReference type="RefSeq" id="WP_276095322.1">
    <property type="nucleotide sequence ID" value="NZ_JARJBC010000016.1"/>
</dbReference>
<proteinExistence type="predicted"/>
<gene>
    <name evidence="1" type="ORF">P3G67_24010</name>
</gene>
<dbReference type="InterPro" id="IPR052544">
    <property type="entry name" value="Bacteriocin_Proc_Enz"/>
</dbReference>
<dbReference type="CDD" id="cd02142">
    <property type="entry name" value="McbC_SagB-like_oxidoreductase"/>
    <property type="match status" value="1"/>
</dbReference>
<sequence>MTAPHPATATASGTAPLDTDGVDAFVRRLRGTFAEIYPTNWQIDWRNVPSPFRWYDDLPRIDLPPLPRQLLRGGPTAADAVADRGLLAWLGALLHAGYGLSGVRWYPEGIAKSSPEEPTPVHRDPHYQLRRAVPSGGVTFPAECYVTVGTGDAQLPAGVYHYDATRHALVPLATGRPPLGIGRADGGVRIVLTVPLWKNHFKYGDFSYRLAAMDTGAVLGQFALVARQWGRPCRVSFGVDERLLLAQLGLDDADEAAPVVVDVGPGAGETDAAPAERASTGVGVLPWRGGKRVDPAAGATRMHAACLLASRPGEPLDLAPVPVDELPVSRQATLPSVADEPVTVADALARTALGEQFRGEPVGPHEVARWMAQVAAPLDCDVPGAGSGIAHPRCLLLARAVTGTAPGAYLPLPHGELAELATGTFGEVVQASLFGSYMNFRQVPLIAVLVGAADPQHGVNGPVAYRGQHLLAGLLAQRLAVAASRDGYSAHPVLGFVSKDLDEPLGLAERGLTSLLVIGVGRYRRGLYLESGMNPATGVTGGRK</sequence>
<name>A0ABT5ZQY6_9ACTN</name>
<reference evidence="1 2" key="1">
    <citation type="submission" date="2023-03" db="EMBL/GenBank/DDBJ databases">
        <title>Draft genome sequence of Streptomyces sp. RB6PN23 isolated from peat swamp forest in Thailand.</title>
        <authorList>
            <person name="Klaysubun C."/>
            <person name="Duangmal K."/>
        </authorList>
    </citation>
    <scope>NUCLEOTIDE SEQUENCE [LARGE SCALE GENOMIC DNA]</scope>
    <source>
        <strain evidence="1 2">RB6PN23</strain>
    </source>
</reference>
<dbReference type="SUPFAM" id="SSF55469">
    <property type="entry name" value="FMN-dependent nitroreductase-like"/>
    <property type="match status" value="2"/>
</dbReference>
<organism evidence="1 2">
    <name type="scientific">Streptomyces silvisoli</name>
    <dbReference type="NCBI Taxonomy" id="3034235"/>
    <lineage>
        <taxon>Bacteria</taxon>
        <taxon>Bacillati</taxon>
        <taxon>Actinomycetota</taxon>
        <taxon>Actinomycetes</taxon>
        <taxon>Kitasatosporales</taxon>
        <taxon>Streptomycetaceae</taxon>
        <taxon>Streptomyces</taxon>
    </lineage>
</organism>
<evidence type="ECO:0008006" key="3">
    <source>
        <dbReference type="Google" id="ProtNLM"/>
    </source>
</evidence>